<dbReference type="HOGENOM" id="CLU_010194_2_7_1"/>
<dbReference type="Pfam" id="PF00106">
    <property type="entry name" value="adh_short"/>
    <property type="match status" value="1"/>
</dbReference>
<dbReference type="PROSITE" id="PS00061">
    <property type="entry name" value="ADH_SHORT"/>
    <property type="match status" value="1"/>
</dbReference>
<accession>K7FZA0</accession>
<dbReference type="InterPro" id="IPR036291">
    <property type="entry name" value="NAD(P)-bd_dom_sf"/>
</dbReference>
<dbReference type="InterPro" id="IPR051253">
    <property type="entry name" value="11-beta-HSD"/>
</dbReference>
<evidence type="ECO:0000256" key="2">
    <source>
        <dbReference type="ARBA" id="ARBA00023002"/>
    </source>
</evidence>
<dbReference type="Ensembl" id="ENSPSIT00000013423.1">
    <property type="protein sequence ID" value="ENSPSIP00000013360.1"/>
    <property type="gene ID" value="ENSPSIG00000012016.1"/>
</dbReference>
<dbReference type="PANTHER" id="PTHR44279">
    <property type="entry name" value="HYDROXYSTEROID (11-BETA) DEHYDROGENASE 1-LIKE B-RELATED"/>
    <property type="match status" value="1"/>
</dbReference>
<dbReference type="InterPro" id="IPR020904">
    <property type="entry name" value="Sc_DH/Rdtase_CS"/>
</dbReference>
<dbReference type="PANTHER" id="PTHR44279:SF5">
    <property type="entry name" value="HYDROXYSTEROID 11-BETA-DEHYDROGENASE 1-LIKE PROTEIN B"/>
    <property type="match status" value="1"/>
</dbReference>
<organism evidence="3 4">
    <name type="scientific">Pelodiscus sinensis</name>
    <name type="common">Chinese softshell turtle</name>
    <name type="synonym">Trionyx sinensis</name>
    <dbReference type="NCBI Taxonomy" id="13735"/>
    <lineage>
        <taxon>Eukaryota</taxon>
        <taxon>Metazoa</taxon>
        <taxon>Chordata</taxon>
        <taxon>Craniata</taxon>
        <taxon>Vertebrata</taxon>
        <taxon>Euteleostomi</taxon>
        <taxon>Archelosauria</taxon>
        <taxon>Testudinata</taxon>
        <taxon>Testudines</taxon>
        <taxon>Cryptodira</taxon>
        <taxon>Trionychia</taxon>
        <taxon>Trionychidae</taxon>
        <taxon>Pelodiscus</taxon>
    </lineage>
</organism>
<keyword evidence="4" id="KW-1185">Reference proteome</keyword>
<reference evidence="3" key="4">
    <citation type="submission" date="2025-09" db="UniProtKB">
        <authorList>
            <consortium name="Ensembl"/>
        </authorList>
    </citation>
    <scope>IDENTIFICATION</scope>
</reference>
<name>K7FZA0_PELSI</name>
<proteinExistence type="inferred from homology"/>
<reference evidence="4" key="1">
    <citation type="submission" date="2011-10" db="EMBL/GenBank/DDBJ databases">
        <authorList>
            <consortium name="Soft-shell Turtle Genome Consortium"/>
        </authorList>
    </citation>
    <scope>NUCLEOTIDE SEQUENCE [LARGE SCALE GENOMIC DNA]</scope>
    <source>
        <strain evidence="4">Daiwa-1</strain>
    </source>
</reference>
<evidence type="ECO:0008006" key="5">
    <source>
        <dbReference type="Google" id="ProtNLM"/>
    </source>
</evidence>
<dbReference type="SUPFAM" id="SSF51735">
    <property type="entry name" value="NAD(P)-binding Rossmann-fold domains"/>
    <property type="match status" value="1"/>
</dbReference>
<keyword evidence="2" id="KW-0560">Oxidoreductase</keyword>
<dbReference type="GeneTree" id="ENSGT00940000160097"/>
<dbReference type="GO" id="GO:0016491">
    <property type="term" value="F:oxidoreductase activity"/>
    <property type="evidence" value="ECO:0007669"/>
    <property type="project" value="UniProtKB-KW"/>
</dbReference>
<comment type="similarity">
    <text evidence="1">Belongs to the short-chain dehydrogenases/reductases (SDR) family.</text>
</comment>
<evidence type="ECO:0000256" key="1">
    <source>
        <dbReference type="ARBA" id="ARBA00006484"/>
    </source>
</evidence>
<dbReference type="EMBL" id="AGCU01127494">
    <property type="status" value="NOT_ANNOTATED_CDS"/>
    <property type="molecule type" value="Genomic_DNA"/>
</dbReference>
<dbReference type="Proteomes" id="UP000007267">
    <property type="component" value="Unassembled WGS sequence"/>
</dbReference>
<protein>
    <recommendedName>
        <fullName evidence="5">Hydroxysteroid 11-beta dehydrogenase 1 like</fullName>
    </recommendedName>
</protein>
<sequence length="159" mass="17873">MATVTSSMTVNFLSYVQLTVSAMTMLQESQGSIIVISSMSGRIGTPFTLSYSAAKFALEGFYSSLRRELHLQQINLSVTIAVLGYIDTDNAVKIVGDKITMKANPKEECAQVVVRAGVLRHREVIYPYWSQKPLLLLKEWIPGLLERLLDKFFIMENIH</sequence>
<dbReference type="InterPro" id="IPR002347">
    <property type="entry name" value="SDR_fam"/>
</dbReference>
<dbReference type="AlphaFoldDB" id="K7FZA0"/>
<reference evidence="3" key="3">
    <citation type="submission" date="2025-08" db="UniProtKB">
        <authorList>
            <consortium name="Ensembl"/>
        </authorList>
    </citation>
    <scope>IDENTIFICATION</scope>
</reference>
<dbReference type="STRING" id="13735.ENSPSIP00000013360"/>
<dbReference type="Gene3D" id="3.40.50.720">
    <property type="entry name" value="NAD(P)-binding Rossmann-like Domain"/>
    <property type="match status" value="1"/>
</dbReference>
<dbReference type="eggNOG" id="KOG1205">
    <property type="taxonomic scope" value="Eukaryota"/>
</dbReference>
<dbReference type="OMA" id="FFIMENI"/>
<evidence type="ECO:0000313" key="3">
    <source>
        <dbReference type="Ensembl" id="ENSPSIP00000013360.1"/>
    </source>
</evidence>
<reference evidence="4" key="2">
    <citation type="journal article" date="2013" name="Nat. Genet.">
        <title>The draft genomes of soft-shell turtle and green sea turtle yield insights into the development and evolution of the turtle-specific body plan.</title>
        <authorList>
            <person name="Wang Z."/>
            <person name="Pascual-Anaya J."/>
            <person name="Zadissa A."/>
            <person name="Li W."/>
            <person name="Niimura Y."/>
            <person name="Huang Z."/>
            <person name="Li C."/>
            <person name="White S."/>
            <person name="Xiong Z."/>
            <person name="Fang D."/>
            <person name="Wang B."/>
            <person name="Ming Y."/>
            <person name="Chen Y."/>
            <person name="Zheng Y."/>
            <person name="Kuraku S."/>
            <person name="Pignatelli M."/>
            <person name="Herrero J."/>
            <person name="Beal K."/>
            <person name="Nozawa M."/>
            <person name="Li Q."/>
            <person name="Wang J."/>
            <person name="Zhang H."/>
            <person name="Yu L."/>
            <person name="Shigenobu S."/>
            <person name="Wang J."/>
            <person name="Liu J."/>
            <person name="Flicek P."/>
            <person name="Searle S."/>
            <person name="Wang J."/>
            <person name="Kuratani S."/>
            <person name="Yin Y."/>
            <person name="Aken B."/>
            <person name="Zhang G."/>
            <person name="Irie N."/>
        </authorList>
    </citation>
    <scope>NUCLEOTIDE SEQUENCE [LARGE SCALE GENOMIC DNA]</scope>
    <source>
        <strain evidence="4">Daiwa-1</strain>
    </source>
</reference>
<evidence type="ECO:0000313" key="4">
    <source>
        <dbReference type="Proteomes" id="UP000007267"/>
    </source>
</evidence>